<proteinExistence type="predicted"/>
<dbReference type="GeneID" id="68616841"/>
<comment type="caution">
    <text evidence="1">The sequence shown here is derived from an EMBL/GenBank/DDBJ whole genome shotgun (WGS) entry which is preliminary data.</text>
</comment>
<dbReference type="PANTHER" id="PTHR38436:SF1">
    <property type="entry name" value="ESTER CYCLASE"/>
    <property type="match status" value="1"/>
</dbReference>
<dbReference type="InterPro" id="IPR009959">
    <property type="entry name" value="Cyclase_SnoaL-like"/>
</dbReference>
<organism evidence="1 2">
    <name type="scientific">Haladaptatus pallidirubidus</name>
    <dbReference type="NCBI Taxonomy" id="1008152"/>
    <lineage>
        <taxon>Archaea</taxon>
        <taxon>Methanobacteriati</taxon>
        <taxon>Methanobacteriota</taxon>
        <taxon>Stenosarchaea group</taxon>
        <taxon>Halobacteria</taxon>
        <taxon>Halobacteriales</taxon>
        <taxon>Haladaptataceae</taxon>
        <taxon>Haladaptatus</taxon>
    </lineage>
</organism>
<keyword evidence="2" id="KW-1185">Reference proteome</keyword>
<dbReference type="Proteomes" id="UP001501729">
    <property type="component" value="Unassembled WGS sequence"/>
</dbReference>
<dbReference type="Gene3D" id="3.10.450.50">
    <property type="match status" value="1"/>
</dbReference>
<name>A0AAV3UJF9_9EURY</name>
<dbReference type="InterPro" id="IPR032710">
    <property type="entry name" value="NTF2-like_dom_sf"/>
</dbReference>
<protein>
    <submittedName>
        <fullName evidence="1">Ester cyclase</fullName>
    </submittedName>
</protein>
<evidence type="ECO:0000313" key="2">
    <source>
        <dbReference type="Proteomes" id="UP001501729"/>
    </source>
</evidence>
<accession>A0AAV3UJF9</accession>
<dbReference type="PANTHER" id="PTHR38436">
    <property type="entry name" value="POLYKETIDE CYCLASE SNOAL-LIKE DOMAIN"/>
    <property type="match status" value="1"/>
</dbReference>
<evidence type="ECO:0000313" key="1">
    <source>
        <dbReference type="EMBL" id="GAA5053609.1"/>
    </source>
</evidence>
<dbReference type="RefSeq" id="WP_227778109.1">
    <property type="nucleotide sequence ID" value="NZ_BAABKX010000013.1"/>
</dbReference>
<dbReference type="EMBL" id="BAABKX010000013">
    <property type="protein sequence ID" value="GAA5053609.1"/>
    <property type="molecule type" value="Genomic_DNA"/>
</dbReference>
<dbReference type="AlphaFoldDB" id="A0AAV3UJF9"/>
<sequence>MSTTTEENEQLTRRLNEEVWEKHNFDAINELVAEDYVLHDASMPEPMRGRETYREMAEMGAGIIDGPLVTEQLIPTDDYVIGRWSQTGEHVGEMMGIEPTHEEVTVTGIDINRFEDGKLAETWQEVNILGMLIQIGALPDELVAGMEMDDQP</sequence>
<dbReference type="Pfam" id="PF07366">
    <property type="entry name" value="SnoaL"/>
    <property type="match status" value="1"/>
</dbReference>
<reference evidence="1 2" key="1">
    <citation type="journal article" date="2019" name="Int. J. Syst. Evol. Microbiol.">
        <title>The Global Catalogue of Microorganisms (GCM) 10K type strain sequencing project: providing services to taxonomists for standard genome sequencing and annotation.</title>
        <authorList>
            <consortium name="The Broad Institute Genomics Platform"/>
            <consortium name="The Broad Institute Genome Sequencing Center for Infectious Disease"/>
            <person name="Wu L."/>
            <person name="Ma J."/>
        </authorList>
    </citation>
    <scope>NUCLEOTIDE SEQUENCE [LARGE SCALE GENOMIC DNA]</scope>
    <source>
        <strain evidence="1 2">JCM 17504</strain>
    </source>
</reference>
<dbReference type="GO" id="GO:0030638">
    <property type="term" value="P:polyketide metabolic process"/>
    <property type="evidence" value="ECO:0007669"/>
    <property type="project" value="InterPro"/>
</dbReference>
<dbReference type="SUPFAM" id="SSF54427">
    <property type="entry name" value="NTF2-like"/>
    <property type="match status" value="1"/>
</dbReference>
<gene>
    <name evidence="1" type="ORF">GCM10025751_31080</name>
</gene>